<comment type="catalytic activity">
    <reaction evidence="6">
        <text>hydrogencarbonate + H(+) = CO2 + H2O</text>
        <dbReference type="Rhea" id="RHEA:10748"/>
        <dbReference type="ChEBI" id="CHEBI:15377"/>
        <dbReference type="ChEBI" id="CHEBI:15378"/>
        <dbReference type="ChEBI" id="CHEBI:16526"/>
        <dbReference type="ChEBI" id="CHEBI:17544"/>
        <dbReference type="EC" id="4.2.1.1"/>
    </reaction>
</comment>
<name>A0AAD5BKT9_AMBAR</name>
<feature type="domain" description="Alpha-carbonic anhydrase" evidence="7">
    <location>
        <begin position="1"/>
        <end position="304"/>
    </location>
</feature>
<feature type="non-terminal residue" evidence="8">
    <location>
        <position position="1"/>
    </location>
</feature>
<dbReference type="PROSITE" id="PS51144">
    <property type="entry name" value="ALPHA_CA_2"/>
    <property type="match status" value="1"/>
</dbReference>
<evidence type="ECO:0000256" key="1">
    <source>
        <dbReference type="ARBA" id="ARBA00001947"/>
    </source>
</evidence>
<dbReference type="InterPro" id="IPR041891">
    <property type="entry name" value="Alpha_CA_prokaryot-like"/>
</dbReference>
<evidence type="ECO:0000256" key="6">
    <source>
        <dbReference type="RuleBase" id="RU367011"/>
    </source>
</evidence>
<keyword evidence="3 6" id="KW-0479">Metal-binding</keyword>
<proteinExistence type="inferred from homology"/>
<evidence type="ECO:0000313" key="9">
    <source>
        <dbReference type="Proteomes" id="UP001206925"/>
    </source>
</evidence>
<evidence type="ECO:0000313" key="8">
    <source>
        <dbReference type="EMBL" id="KAI7724859.1"/>
    </source>
</evidence>
<organism evidence="8 9">
    <name type="scientific">Ambrosia artemisiifolia</name>
    <name type="common">Common ragweed</name>
    <dbReference type="NCBI Taxonomy" id="4212"/>
    <lineage>
        <taxon>Eukaryota</taxon>
        <taxon>Viridiplantae</taxon>
        <taxon>Streptophyta</taxon>
        <taxon>Embryophyta</taxon>
        <taxon>Tracheophyta</taxon>
        <taxon>Spermatophyta</taxon>
        <taxon>Magnoliopsida</taxon>
        <taxon>eudicotyledons</taxon>
        <taxon>Gunneridae</taxon>
        <taxon>Pentapetalae</taxon>
        <taxon>asterids</taxon>
        <taxon>campanulids</taxon>
        <taxon>Asterales</taxon>
        <taxon>Asteraceae</taxon>
        <taxon>Asteroideae</taxon>
        <taxon>Heliantheae alliance</taxon>
        <taxon>Heliantheae</taxon>
        <taxon>Ambrosia</taxon>
    </lineage>
</organism>
<comment type="similarity">
    <text evidence="6">Belongs to the alpha-carbonic anhydrase family.</text>
</comment>
<dbReference type="PANTHER" id="PTHR18952:SF201">
    <property type="entry name" value="CARBONIC ANHYDRASE"/>
    <property type="match status" value="1"/>
</dbReference>
<evidence type="ECO:0000256" key="5">
    <source>
        <dbReference type="ARBA" id="ARBA00023239"/>
    </source>
</evidence>
<dbReference type="SMART" id="SM01057">
    <property type="entry name" value="Carb_anhydrase"/>
    <property type="match status" value="1"/>
</dbReference>
<dbReference type="PANTHER" id="PTHR18952">
    <property type="entry name" value="CARBONIC ANHYDRASE"/>
    <property type="match status" value="1"/>
</dbReference>
<dbReference type="Pfam" id="PF00194">
    <property type="entry name" value="Carb_anhydrase"/>
    <property type="match status" value="3"/>
</dbReference>
<comment type="cofactor">
    <cofactor evidence="1 6">
        <name>Zn(2+)</name>
        <dbReference type="ChEBI" id="CHEBI:29105"/>
    </cofactor>
</comment>
<dbReference type="CDD" id="cd03124">
    <property type="entry name" value="alpha_CA_prokaryotic_like"/>
    <property type="match status" value="1"/>
</dbReference>
<keyword evidence="5 6" id="KW-0456">Lyase</keyword>
<evidence type="ECO:0000259" key="7">
    <source>
        <dbReference type="PROSITE" id="PS51144"/>
    </source>
</evidence>
<keyword evidence="4 6" id="KW-0862">Zinc</keyword>
<evidence type="ECO:0000256" key="4">
    <source>
        <dbReference type="ARBA" id="ARBA00022833"/>
    </source>
</evidence>
<dbReference type="InterPro" id="IPR001148">
    <property type="entry name" value="CA_dom"/>
</dbReference>
<dbReference type="AlphaFoldDB" id="A0AAD5BKT9"/>
<dbReference type="EC" id="4.2.1.1" evidence="2 6"/>
<dbReference type="InterPro" id="IPR018338">
    <property type="entry name" value="Carbonic_anhydrase_a-class_CS"/>
</dbReference>
<dbReference type="GO" id="GO:0006730">
    <property type="term" value="P:one-carbon metabolic process"/>
    <property type="evidence" value="ECO:0007669"/>
    <property type="project" value="TreeGrafter"/>
</dbReference>
<dbReference type="EMBL" id="JAMZMK010012149">
    <property type="protein sequence ID" value="KAI7724859.1"/>
    <property type="molecule type" value="Genomic_DNA"/>
</dbReference>
<sequence length="304" mass="35432">MGPNRWGALRNDWSLCSNGTMQSPIDMSSRRVELVDHPKNLYRNYKPCNATMLNRGHDIMVKWMGDAGSIIINDTEYALKQAHWHSPSEHTINGIRFDMELHMVHLSIDNKIAVIAVLYRIGRPSHFLSKIQMSSRMYYRYMGSLTVPPCTEQVVWTLSRRNIMQDQYNHTIYETFFFMPRLERGNRNVITIHNPLKFNATQLLVSKLWQIQADTFDMELHMVHLSIDNKIAVIAVLYRIGRPSHFLSKLALNISAMIDRKGMREHSGIVNPREIQMSSRMYYRFMGSLTVPPCTEEVVWTLSR</sequence>
<keyword evidence="9" id="KW-1185">Reference proteome</keyword>
<dbReference type="Gene3D" id="3.10.200.10">
    <property type="entry name" value="Alpha carbonic anhydrase"/>
    <property type="match status" value="3"/>
</dbReference>
<gene>
    <name evidence="8" type="ORF">M8C21_006973</name>
</gene>
<evidence type="ECO:0000256" key="2">
    <source>
        <dbReference type="ARBA" id="ARBA00012925"/>
    </source>
</evidence>
<dbReference type="InterPro" id="IPR036398">
    <property type="entry name" value="CA_dom_sf"/>
</dbReference>
<protein>
    <recommendedName>
        <fullName evidence="2 6">Carbonic anhydrase</fullName>
        <ecNumber evidence="2 6">4.2.1.1</ecNumber>
    </recommendedName>
</protein>
<accession>A0AAD5BKT9</accession>
<comment type="caution">
    <text evidence="8">The sequence shown here is derived from an EMBL/GenBank/DDBJ whole genome shotgun (WGS) entry which is preliminary data.</text>
</comment>
<dbReference type="InterPro" id="IPR023561">
    <property type="entry name" value="Carbonic_anhydrase_a-class"/>
</dbReference>
<dbReference type="Proteomes" id="UP001206925">
    <property type="component" value="Unassembled WGS sequence"/>
</dbReference>
<evidence type="ECO:0000256" key="3">
    <source>
        <dbReference type="ARBA" id="ARBA00022723"/>
    </source>
</evidence>
<dbReference type="GO" id="GO:0004089">
    <property type="term" value="F:carbonate dehydratase activity"/>
    <property type="evidence" value="ECO:0007669"/>
    <property type="project" value="UniProtKB-UniRule"/>
</dbReference>
<dbReference type="PROSITE" id="PS00162">
    <property type="entry name" value="ALPHA_CA_1"/>
    <property type="match status" value="1"/>
</dbReference>
<comment type="function">
    <text evidence="6">Reversible hydration of carbon dioxide.</text>
</comment>
<dbReference type="SUPFAM" id="SSF51069">
    <property type="entry name" value="Carbonic anhydrase"/>
    <property type="match status" value="2"/>
</dbReference>
<dbReference type="GO" id="GO:0008270">
    <property type="term" value="F:zinc ion binding"/>
    <property type="evidence" value="ECO:0007669"/>
    <property type="project" value="UniProtKB-UniRule"/>
</dbReference>
<reference evidence="8" key="1">
    <citation type="submission" date="2022-06" db="EMBL/GenBank/DDBJ databases">
        <title>Uncovering the hologenomic basis of an extraordinary plant invasion.</title>
        <authorList>
            <person name="Bieker V.C."/>
            <person name="Martin M.D."/>
            <person name="Gilbert T."/>
            <person name="Hodgins K."/>
            <person name="Battlay P."/>
            <person name="Petersen B."/>
            <person name="Wilson J."/>
        </authorList>
    </citation>
    <scope>NUCLEOTIDE SEQUENCE</scope>
    <source>
        <strain evidence="8">AA19_3_7</strain>
        <tissue evidence="8">Leaf</tissue>
    </source>
</reference>